<evidence type="ECO:0000313" key="2">
    <source>
        <dbReference type="EMBL" id="WWD80765.1"/>
    </source>
</evidence>
<evidence type="ECO:0000313" key="3">
    <source>
        <dbReference type="Proteomes" id="UP000321816"/>
    </source>
</evidence>
<dbReference type="AlphaFoldDB" id="A0AAJ8N1A9"/>
<reference evidence="2 3" key="1">
    <citation type="submission" date="2024-01" db="EMBL/GenBank/DDBJ databases">
        <title>Complete Genome Sequence of Alkalicoccus halolimnae BZ-SZ-XJ29T, a Moderately Halophilic Bacterium Isolated from a Salt Lake.</title>
        <authorList>
            <person name="Zhao B."/>
        </authorList>
    </citation>
    <scope>NUCLEOTIDE SEQUENCE [LARGE SCALE GENOMIC DNA]</scope>
    <source>
        <strain evidence="2 3">BZ-SZ-XJ29</strain>
    </source>
</reference>
<dbReference type="InterPro" id="IPR027393">
    <property type="entry name" value="Virus_scaffolding_prot_C"/>
</dbReference>
<feature type="domain" description="IDEAL" evidence="1">
    <location>
        <begin position="77"/>
        <end position="113"/>
    </location>
</feature>
<dbReference type="Proteomes" id="UP000321816">
    <property type="component" value="Chromosome"/>
</dbReference>
<dbReference type="Pfam" id="PF08858">
    <property type="entry name" value="IDEAL"/>
    <property type="match status" value="1"/>
</dbReference>
<dbReference type="InterPro" id="IPR014957">
    <property type="entry name" value="IDEAL_dom"/>
</dbReference>
<keyword evidence="3" id="KW-1185">Reference proteome</keyword>
<evidence type="ECO:0000259" key="1">
    <source>
        <dbReference type="SMART" id="SM00914"/>
    </source>
</evidence>
<proteinExistence type="predicted"/>
<dbReference type="SMART" id="SM00914">
    <property type="entry name" value="IDEAL"/>
    <property type="match status" value="1"/>
</dbReference>
<organism evidence="2 3">
    <name type="scientific">Alkalicoccus halolimnae</name>
    <dbReference type="NCBI Taxonomy" id="1667239"/>
    <lineage>
        <taxon>Bacteria</taxon>
        <taxon>Bacillati</taxon>
        <taxon>Bacillota</taxon>
        <taxon>Bacilli</taxon>
        <taxon>Bacillales</taxon>
        <taxon>Bacillaceae</taxon>
        <taxon>Alkalicoccus</taxon>
    </lineage>
</organism>
<protein>
    <submittedName>
        <fullName evidence="2">IDEAL domain-containing protein</fullName>
    </submittedName>
</protein>
<dbReference type="Gene3D" id="4.10.810.10">
    <property type="entry name" value="Virus Scaffolding Protein, Chain A"/>
    <property type="match status" value="1"/>
</dbReference>
<dbReference type="KEGG" id="ahal:FTX54_004195"/>
<name>A0AAJ8N1A9_9BACI</name>
<accession>A0AAJ8N1A9</accession>
<dbReference type="RefSeq" id="WP_187254502.1">
    <property type="nucleotide sequence ID" value="NZ_CP144914.1"/>
</dbReference>
<sequence length="134" mass="15790">MVDHYIAVQSFLYQIDCSCPDKKHAGRVKINQKDIISVQNDQMIKRADVWYVSVKVNEHRFYMSCDDLNRCYTLGLVLSEMDVELQLNHLHYQIDKALDLSDKSKFNELSQKWVETKQYSRKFASVKRPVELSV</sequence>
<dbReference type="EMBL" id="CP144914">
    <property type="protein sequence ID" value="WWD80765.1"/>
    <property type="molecule type" value="Genomic_DNA"/>
</dbReference>
<gene>
    <name evidence="2" type="ORF">FTX54_004195</name>
</gene>